<keyword evidence="3" id="KW-1185">Reference proteome</keyword>
<reference evidence="2 3" key="1">
    <citation type="journal article" date="2015" name="Genome Biol.">
        <title>Comparative genomics of Steinernema reveals deeply conserved gene regulatory networks.</title>
        <authorList>
            <person name="Dillman A.R."/>
            <person name="Macchietto M."/>
            <person name="Porter C.F."/>
            <person name="Rogers A."/>
            <person name="Williams B."/>
            <person name="Antoshechkin I."/>
            <person name="Lee M.M."/>
            <person name="Goodwin Z."/>
            <person name="Lu X."/>
            <person name="Lewis E.E."/>
            <person name="Goodrich-Blair H."/>
            <person name="Stock S.P."/>
            <person name="Adams B.J."/>
            <person name="Sternberg P.W."/>
            <person name="Mortazavi A."/>
        </authorList>
    </citation>
    <scope>NUCLEOTIDE SEQUENCE [LARGE SCALE GENOMIC DNA]</scope>
    <source>
        <strain evidence="2 3">ALL</strain>
    </source>
</reference>
<name>A0A4U5NWL0_STECR</name>
<feature type="region of interest" description="Disordered" evidence="1">
    <location>
        <begin position="31"/>
        <end position="58"/>
    </location>
</feature>
<sequence length="78" mass="9257">MSDWLQSLGKIVSNVANADLVGGSIPRVESKLTADDEQHRKFKTTAEKHEDKQDRLREELREARRRAEEERRRRERNQ</sequence>
<evidence type="ECO:0000256" key="1">
    <source>
        <dbReference type="SAM" id="MobiDB-lite"/>
    </source>
</evidence>
<organism evidence="2 3">
    <name type="scientific">Steinernema carpocapsae</name>
    <name type="common">Entomopathogenic nematode</name>
    <dbReference type="NCBI Taxonomy" id="34508"/>
    <lineage>
        <taxon>Eukaryota</taxon>
        <taxon>Metazoa</taxon>
        <taxon>Ecdysozoa</taxon>
        <taxon>Nematoda</taxon>
        <taxon>Chromadorea</taxon>
        <taxon>Rhabditida</taxon>
        <taxon>Tylenchina</taxon>
        <taxon>Panagrolaimomorpha</taxon>
        <taxon>Strongyloidoidea</taxon>
        <taxon>Steinernematidae</taxon>
        <taxon>Steinernema</taxon>
    </lineage>
</organism>
<dbReference type="AlphaFoldDB" id="A0A4U5NWL0"/>
<comment type="caution">
    <text evidence="2">The sequence shown here is derived from an EMBL/GenBank/DDBJ whole genome shotgun (WGS) entry which is preliminary data.</text>
</comment>
<accession>A0A4U5NWL0</accession>
<reference evidence="2 3" key="2">
    <citation type="journal article" date="2019" name="G3 (Bethesda)">
        <title>Hybrid Assembly of the Genome of the Entomopathogenic Nematode Steinernema carpocapsae Identifies the X-Chromosome.</title>
        <authorList>
            <person name="Serra L."/>
            <person name="Macchietto M."/>
            <person name="Macias-Munoz A."/>
            <person name="McGill C.J."/>
            <person name="Rodriguez I.M."/>
            <person name="Rodriguez B."/>
            <person name="Murad R."/>
            <person name="Mortazavi A."/>
        </authorList>
    </citation>
    <scope>NUCLEOTIDE SEQUENCE [LARGE SCALE GENOMIC DNA]</scope>
    <source>
        <strain evidence="2 3">ALL</strain>
    </source>
</reference>
<evidence type="ECO:0000313" key="2">
    <source>
        <dbReference type="EMBL" id="TKR87710.1"/>
    </source>
</evidence>
<gene>
    <name evidence="2" type="ORF">L596_012067</name>
</gene>
<dbReference type="EMBL" id="AZBU02000003">
    <property type="protein sequence ID" value="TKR87710.1"/>
    <property type="molecule type" value="Genomic_DNA"/>
</dbReference>
<dbReference type="Proteomes" id="UP000298663">
    <property type="component" value="Unassembled WGS sequence"/>
</dbReference>
<evidence type="ECO:0000313" key="3">
    <source>
        <dbReference type="Proteomes" id="UP000298663"/>
    </source>
</evidence>
<protein>
    <submittedName>
        <fullName evidence="2">Uncharacterized protein</fullName>
    </submittedName>
</protein>
<proteinExistence type="predicted"/>